<sequence>MPSFPGRLHGQDNSQIKSYYVSFWNGVDLRYKLLKGPRVKISIAGIIISRSRDAMPYLEKNRVGRDAIDSAKALIDMGKYLYQERRLPTYDIAFAITKYVARGAEKEREETGEREELQKEGMCGGSRGRLRPAGAAVWEALLVTPRLHSVSKFVYSINALTQIRLVSSPKEWTVHDRHGRSSSGITPTSTSGGHVLTSPLLLTSPIMSELAPAVRPAAHFCARRYKPTTAPANLTFLIAD</sequence>
<reference evidence="2 3" key="1">
    <citation type="submission" date="2019-05" db="EMBL/GenBank/DDBJ databases">
        <title>Another draft genome of Portunus trituberculatus and its Hox gene families provides insights of decapod evolution.</title>
        <authorList>
            <person name="Jeong J.-H."/>
            <person name="Song I."/>
            <person name="Kim S."/>
            <person name="Choi T."/>
            <person name="Kim D."/>
            <person name="Ryu S."/>
            <person name="Kim W."/>
        </authorList>
    </citation>
    <scope>NUCLEOTIDE SEQUENCE [LARGE SCALE GENOMIC DNA]</scope>
    <source>
        <tissue evidence="2">Muscle</tissue>
    </source>
</reference>
<name>A0A5B7DQY7_PORTR</name>
<proteinExistence type="predicted"/>
<organism evidence="2 3">
    <name type="scientific">Portunus trituberculatus</name>
    <name type="common">Swimming crab</name>
    <name type="synonym">Neptunus trituberculatus</name>
    <dbReference type="NCBI Taxonomy" id="210409"/>
    <lineage>
        <taxon>Eukaryota</taxon>
        <taxon>Metazoa</taxon>
        <taxon>Ecdysozoa</taxon>
        <taxon>Arthropoda</taxon>
        <taxon>Crustacea</taxon>
        <taxon>Multicrustacea</taxon>
        <taxon>Malacostraca</taxon>
        <taxon>Eumalacostraca</taxon>
        <taxon>Eucarida</taxon>
        <taxon>Decapoda</taxon>
        <taxon>Pleocyemata</taxon>
        <taxon>Brachyura</taxon>
        <taxon>Eubrachyura</taxon>
        <taxon>Portunoidea</taxon>
        <taxon>Portunidae</taxon>
        <taxon>Portuninae</taxon>
        <taxon>Portunus</taxon>
    </lineage>
</organism>
<gene>
    <name evidence="2" type="primary">VMP03</name>
    <name evidence="2" type="ORF">E2C01_016529</name>
</gene>
<accession>A0A5B7DQY7</accession>
<feature type="region of interest" description="Disordered" evidence="1">
    <location>
        <begin position="105"/>
        <end position="125"/>
    </location>
</feature>
<dbReference type="GO" id="GO:0008237">
    <property type="term" value="F:metallopeptidase activity"/>
    <property type="evidence" value="ECO:0007669"/>
    <property type="project" value="InterPro"/>
</dbReference>
<dbReference type="Proteomes" id="UP000324222">
    <property type="component" value="Unassembled WGS sequence"/>
</dbReference>
<dbReference type="Gene3D" id="3.40.390.10">
    <property type="entry name" value="Collagenase (Catalytic Domain)"/>
    <property type="match status" value="1"/>
</dbReference>
<protein>
    <submittedName>
        <fullName evidence="2">Venom metalloproteinase 3</fullName>
    </submittedName>
</protein>
<evidence type="ECO:0000313" key="3">
    <source>
        <dbReference type="Proteomes" id="UP000324222"/>
    </source>
</evidence>
<dbReference type="OrthoDB" id="6360266at2759"/>
<feature type="compositionally biased region" description="Basic and acidic residues" evidence="1">
    <location>
        <begin position="105"/>
        <end position="119"/>
    </location>
</feature>
<dbReference type="AlphaFoldDB" id="A0A5B7DQY7"/>
<keyword evidence="3" id="KW-1185">Reference proteome</keyword>
<comment type="caution">
    <text evidence="2">The sequence shown here is derived from an EMBL/GenBank/DDBJ whole genome shotgun (WGS) entry which is preliminary data.</text>
</comment>
<dbReference type="EMBL" id="VSRR010001211">
    <property type="protein sequence ID" value="MPC23479.1"/>
    <property type="molecule type" value="Genomic_DNA"/>
</dbReference>
<evidence type="ECO:0000313" key="2">
    <source>
        <dbReference type="EMBL" id="MPC23479.1"/>
    </source>
</evidence>
<dbReference type="InterPro" id="IPR024079">
    <property type="entry name" value="MetalloPept_cat_dom_sf"/>
</dbReference>
<evidence type="ECO:0000256" key="1">
    <source>
        <dbReference type="SAM" id="MobiDB-lite"/>
    </source>
</evidence>